<evidence type="ECO:0000259" key="6">
    <source>
        <dbReference type="Pfam" id="PF15456"/>
    </source>
</evidence>
<keyword evidence="8" id="KW-1185">Reference proteome</keyword>
<dbReference type="STRING" id="1095629.A0A0C9XZI5"/>
<evidence type="ECO:0000256" key="4">
    <source>
        <dbReference type="SAM" id="Coils"/>
    </source>
</evidence>
<protein>
    <recommendedName>
        <fullName evidence="6">Up-regulated during septation protein 1 domain-containing protein</fullName>
    </recommendedName>
</protein>
<feature type="compositionally biased region" description="Low complexity" evidence="5">
    <location>
        <begin position="106"/>
        <end position="129"/>
    </location>
</feature>
<dbReference type="AlphaFoldDB" id="A0A0C9XZI5"/>
<feature type="coiled-coil region" evidence="4">
    <location>
        <begin position="772"/>
        <end position="834"/>
    </location>
</feature>
<dbReference type="EMBL" id="KN838583">
    <property type="protein sequence ID" value="KIK03142.1"/>
    <property type="molecule type" value="Genomic_DNA"/>
</dbReference>
<evidence type="ECO:0000256" key="1">
    <source>
        <dbReference type="ARBA" id="ARBA00004555"/>
    </source>
</evidence>
<feature type="region of interest" description="Disordered" evidence="5">
    <location>
        <begin position="1"/>
        <end position="152"/>
    </location>
</feature>
<sequence length="922" mass="102264">MNGVRRLLGATTASSSPPQEPQLAQIAPLSFAKSGPTWPPSSPSLAQQALPVDATKPTAALFLKKDRRPPPPTSAADEDNTGSTSFQSTRSSAGPSGIYSPPSQPSPTRTQTISNSPSSVASSSPSSRLPSRKSVRKSETEWKRTSAPLNTRDELLMSLMASEAVVDSRDFEILTAEEVDELKKEQQVLTSRLGAMGKKLSLETKIRDAALSLSRVNASHKKVSKQTEEQLDAANRRVESAQKEYWRVSDRANEINKKLLEHRAGVLSHSVRNMEKKMFPSHASEDSGYDSSNRSTFMSPTTSSMTGVSTSSQARFDGAHLFAGHADAVIPQRKLSPEAAAAEISSLEEKLKAVTESLTVAGKKQAEMARELSLLQLEKQEVETMMGLELQNAEDTISALEKELPRLEGLDSEVQQLLEEKGMWEEERAQLQELESGKRLARGAENMLEEIRKNNQQQLEEKDAEIQELHATWEAERKAWDQERTRLEEEKEEDLKEMHSEMDRLREDDEDILHQANQELEASREALRSMVAHHGIVLFSRDSSLQGLLESIGTHLEGIHKKLETHSRVEAEWELSRRKLEDDIRSGFDKRELLARDVEDARRERDSAKRETASLESRVKADLAMLRSPPTLASSFPSDSGQDTDVGMIIAALMPVWQILPSPEARAAKFSGNGQRSYRTGSPTPGTPGGANGNGVITSLSDLDVRSLKSLYDTRQTPGSPKVGGGTFTVEAFVARVQALITDDRALIERLIRFAQAHDLLKKNAERAQKLAQDGNTALETYQKQVRILEERNMSMAARQAAMQEELQMLHDTIERITAEKRDVEMLAAEQAEECRQLTAANNTLSARTLTLAEEAASAPEMVRKQLEAQLSDCRKALELAQDEVEEMRSSEQSQRIALLDELNSMQTENGNLRAQLRAVKK</sequence>
<dbReference type="HOGENOM" id="CLU_011428_0_0_1"/>
<comment type="subcellular location">
    <subcellularLocation>
        <location evidence="1">Golgi apparatus</location>
    </subcellularLocation>
</comment>
<feature type="region of interest" description="Disordered" evidence="5">
    <location>
        <begin position="280"/>
        <end position="310"/>
    </location>
</feature>
<evidence type="ECO:0000256" key="5">
    <source>
        <dbReference type="SAM" id="MobiDB-lite"/>
    </source>
</evidence>
<dbReference type="GO" id="GO:0007030">
    <property type="term" value="P:Golgi organization"/>
    <property type="evidence" value="ECO:0007669"/>
    <property type="project" value="TreeGrafter"/>
</dbReference>
<feature type="compositionally biased region" description="Polar residues" evidence="5">
    <location>
        <begin position="81"/>
        <end position="94"/>
    </location>
</feature>
<dbReference type="GO" id="GO:0006888">
    <property type="term" value="P:endoplasmic reticulum to Golgi vesicle-mediated transport"/>
    <property type="evidence" value="ECO:0007669"/>
    <property type="project" value="TreeGrafter"/>
</dbReference>
<dbReference type="Proteomes" id="UP000054477">
    <property type="component" value="Unassembled WGS sequence"/>
</dbReference>
<evidence type="ECO:0000256" key="3">
    <source>
        <dbReference type="ARBA" id="ARBA00023054"/>
    </source>
</evidence>
<proteinExistence type="predicted"/>
<feature type="coiled-coil region" evidence="4">
    <location>
        <begin position="217"/>
        <end position="251"/>
    </location>
</feature>
<keyword evidence="2" id="KW-0333">Golgi apparatus</keyword>
<evidence type="ECO:0000313" key="8">
    <source>
        <dbReference type="Proteomes" id="UP000054477"/>
    </source>
</evidence>
<organism evidence="7 8">
    <name type="scientific">Laccaria amethystina LaAM-08-1</name>
    <dbReference type="NCBI Taxonomy" id="1095629"/>
    <lineage>
        <taxon>Eukaryota</taxon>
        <taxon>Fungi</taxon>
        <taxon>Dikarya</taxon>
        <taxon>Basidiomycota</taxon>
        <taxon>Agaricomycotina</taxon>
        <taxon>Agaricomycetes</taxon>
        <taxon>Agaricomycetidae</taxon>
        <taxon>Agaricales</taxon>
        <taxon>Agaricineae</taxon>
        <taxon>Hydnangiaceae</taxon>
        <taxon>Laccaria</taxon>
    </lineage>
</organism>
<feature type="coiled-coil region" evidence="4">
    <location>
        <begin position="591"/>
        <end position="618"/>
    </location>
</feature>
<dbReference type="GO" id="GO:0005794">
    <property type="term" value="C:Golgi apparatus"/>
    <property type="evidence" value="ECO:0007669"/>
    <property type="project" value="UniProtKB-SubCell"/>
</dbReference>
<dbReference type="Pfam" id="PF15456">
    <property type="entry name" value="Uds1"/>
    <property type="match status" value="1"/>
</dbReference>
<dbReference type="OrthoDB" id="5569911at2759"/>
<name>A0A0C9XZI5_9AGAR</name>
<feature type="coiled-coil region" evidence="4">
    <location>
        <begin position="864"/>
        <end position="891"/>
    </location>
</feature>
<feature type="coiled-coil region" evidence="4">
    <location>
        <begin position="390"/>
        <end position="526"/>
    </location>
</feature>
<feature type="compositionally biased region" description="Low complexity" evidence="5">
    <location>
        <begin position="295"/>
        <end position="310"/>
    </location>
</feature>
<dbReference type="PANTHER" id="PTHR18921:SF2">
    <property type="entry name" value="THYROID RECEPTOR-INTERACTING PROTEIN 11"/>
    <property type="match status" value="1"/>
</dbReference>
<feature type="region of interest" description="Disordered" evidence="5">
    <location>
        <begin position="668"/>
        <end position="697"/>
    </location>
</feature>
<reference evidence="8" key="2">
    <citation type="submission" date="2015-01" db="EMBL/GenBank/DDBJ databases">
        <title>Evolutionary Origins and Diversification of the Mycorrhizal Mutualists.</title>
        <authorList>
            <consortium name="DOE Joint Genome Institute"/>
            <consortium name="Mycorrhizal Genomics Consortium"/>
            <person name="Kohler A."/>
            <person name="Kuo A."/>
            <person name="Nagy L.G."/>
            <person name="Floudas D."/>
            <person name="Copeland A."/>
            <person name="Barry K.W."/>
            <person name="Cichocki N."/>
            <person name="Veneault-Fourrey C."/>
            <person name="LaButti K."/>
            <person name="Lindquist E.A."/>
            <person name="Lipzen A."/>
            <person name="Lundell T."/>
            <person name="Morin E."/>
            <person name="Murat C."/>
            <person name="Riley R."/>
            <person name="Ohm R."/>
            <person name="Sun H."/>
            <person name="Tunlid A."/>
            <person name="Henrissat B."/>
            <person name="Grigoriev I.V."/>
            <person name="Hibbett D.S."/>
            <person name="Martin F."/>
        </authorList>
    </citation>
    <scope>NUCLEOTIDE SEQUENCE [LARGE SCALE GENOMIC DNA]</scope>
    <source>
        <strain evidence="8">LaAM-08-1</strain>
    </source>
</reference>
<dbReference type="GO" id="GO:0031267">
    <property type="term" value="F:small GTPase binding"/>
    <property type="evidence" value="ECO:0007669"/>
    <property type="project" value="TreeGrafter"/>
</dbReference>
<keyword evidence="3 4" id="KW-0175">Coiled coil</keyword>
<dbReference type="InterPro" id="IPR029191">
    <property type="entry name" value="Uds1"/>
</dbReference>
<evidence type="ECO:0000313" key="7">
    <source>
        <dbReference type="EMBL" id="KIK03142.1"/>
    </source>
</evidence>
<evidence type="ECO:0000256" key="2">
    <source>
        <dbReference type="ARBA" id="ARBA00023034"/>
    </source>
</evidence>
<accession>A0A0C9XZI5</accession>
<reference evidence="7 8" key="1">
    <citation type="submission" date="2014-04" db="EMBL/GenBank/DDBJ databases">
        <authorList>
            <consortium name="DOE Joint Genome Institute"/>
            <person name="Kuo A."/>
            <person name="Kohler A."/>
            <person name="Nagy L.G."/>
            <person name="Floudas D."/>
            <person name="Copeland A."/>
            <person name="Barry K.W."/>
            <person name="Cichocki N."/>
            <person name="Veneault-Fourrey C."/>
            <person name="LaButti K."/>
            <person name="Lindquist E.A."/>
            <person name="Lipzen A."/>
            <person name="Lundell T."/>
            <person name="Morin E."/>
            <person name="Murat C."/>
            <person name="Sun H."/>
            <person name="Tunlid A."/>
            <person name="Henrissat B."/>
            <person name="Grigoriev I.V."/>
            <person name="Hibbett D.S."/>
            <person name="Martin F."/>
            <person name="Nordberg H.P."/>
            <person name="Cantor M.N."/>
            <person name="Hua S.X."/>
        </authorList>
    </citation>
    <scope>NUCLEOTIDE SEQUENCE [LARGE SCALE GENOMIC DNA]</scope>
    <source>
        <strain evidence="7 8">LaAM-08-1</strain>
    </source>
</reference>
<dbReference type="PANTHER" id="PTHR18921">
    <property type="entry name" value="MYOSIN HEAVY CHAIN - RELATED"/>
    <property type="match status" value="1"/>
</dbReference>
<gene>
    <name evidence="7" type="ORF">K443DRAFT_95611</name>
</gene>
<feature type="domain" description="Up-regulated during septation protein 1" evidence="6">
    <location>
        <begin position="157"/>
        <end position="268"/>
    </location>
</feature>